<reference evidence="1" key="2">
    <citation type="journal article" date="2015" name="Fish Shellfish Immunol.">
        <title>Early steps in the European eel (Anguilla anguilla)-Vibrio vulnificus interaction in the gills: Role of the RtxA13 toxin.</title>
        <authorList>
            <person name="Callol A."/>
            <person name="Pajuelo D."/>
            <person name="Ebbesson L."/>
            <person name="Teles M."/>
            <person name="MacKenzie S."/>
            <person name="Amaro C."/>
        </authorList>
    </citation>
    <scope>NUCLEOTIDE SEQUENCE</scope>
</reference>
<name>A0A0E9RJN3_ANGAN</name>
<accession>A0A0E9RJN3</accession>
<dbReference type="AlphaFoldDB" id="A0A0E9RJN3"/>
<evidence type="ECO:0000313" key="1">
    <source>
        <dbReference type="EMBL" id="JAH29284.1"/>
    </source>
</evidence>
<protein>
    <submittedName>
        <fullName evidence="1">Uncharacterized protein</fullName>
    </submittedName>
</protein>
<proteinExistence type="predicted"/>
<reference evidence="1" key="1">
    <citation type="submission" date="2014-11" db="EMBL/GenBank/DDBJ databases">
        <authorList>
            <person name="Amaro Gonzalez C."/>
        </authorList>
    </citation>
    <scope>NUCLEOTIDE SEQUENCE</scope>
</reference>
<sequence>MTSRKNAGHGYGLENEVENLAFMLICTNRHRHFHSVPMLLHFRMRQKRAKTISDAT</sequence>
<organism evidence="1">
    <name type="scientific">Anguilla anguilla</name>
    <name type="common">European freshwater eel</name>
    <name type="synonym">Muraena anguilla</name>
    <dbReference type="NCBI Taxonomy" id="7936"/>
    <lineage>
        <taxon>Eukaryota</taxon>
        <taxon>Metazoa</taxon>
        <taxon>Chordata</taxon>
        <taxon>Craniata</taxon>
        <taxon>Vertebrata</taxon>
        <taxon>Euteleostomi</taxon>
        <taxon>Actinopterygii</taxon>
        <taxon>Neopterygii</taxon>
        <taxon>Teleostei</taxon>
        <taxon>Anguilliformes</taxon>
        <taxon>Anguillidae</taxon>
        <taxon>Anguilla</taxon>
    </lineage>
</organism>
<dbReference type="EMBL" id="GBXM01079293">
    <property type="protein sequence ID" value="JAH29284.1"/>
    <property type="molecule type" value="Transcribed_RNA"/>
</dbReference>